<protein>
    <submittedName>
        <fullName evidence="1">Palmitoyltransferase ERF2 (DHHC zinc finger domain-containing protein)</fullName>
    </submittedName>
</protein>
<sequence>MRYEFDGYSEPSSSPGYTNTNSRTQGSGIGAGGDSERHRQEGQNVRSSGAYYGTGRFAAENERHHRTYTSSGHRTGPERSGGMRSEAEWERLFMEALRRAGERRRTETAGFGGMGMAEGGAGFGEYDQQAFGTHRGMSYEDIFEGLFGHSGGGFSGRGSGGQERGYFGVDSGYGGQGGPFGSASSPGLSFEELFGSPGYGDGYIQQGGYTGGRAPTADNSRRGGAGMTWDELSDLFRARRDRISPYGYASGPPPRDLFDRWHSDW</sequence>
<name>A0ACC3Z000_COLTU</name>
<dbReference type="Proteomes" id="UP000805649">
    <property type="component" value="Unassembled WGS sequence"/>
</dbReference>
<dbReference type="EMBL" id="VUJX02000004">
    <property type="protein sequence ID" value="KAL0937422.1"/>
    <property type="molecule type" value="Genomic_DNA"/>
</dbReference>
<organism evidence="1 2">
    <name type="scientific">Colletotrichum truncatum</name>
    <name type="common">Anthracnose fungus</name>
    <name type="synonym">Colletotrichum capsici</name>
    <dbReference type="NCBI Taxonomy" id="5467"/>
    <lineage>
        <taxon>Eukaryota</taxon>
        <taxon>Fungi</taxon>
        <taxon>Dikarya</taxon>
        <taxon>Ascomycota</taxon>
        <taxon>Pezizomycotina</taxon>
        <taxon>Sordariomycetes</taxon>
        <taxon>Hypocreomycetidae</taxon>
        <taxon>Glomerellales</taxon>
        <taxon>Glomerellaceae</taxon>
        <taxon>Colletotrichum</taxon>
        <taxon>Colletotrichum truncatum species complex</taxon>
    </lineage>
</organism>
<gene>
    <name evidence="1" type="ORF">CTRU02_207153</name>
</gene>
<evidence type="ECO:0000313" key="1">
    <source>
        <dbReference type="EMBL" id="KAL0937422.1"/>
    </source>
</evidence>
<proteinExistence type="predicted"/>
<reference evidence="1 2" key="1">
    <citation type="journal article" date="2020" name="Phytopathology">
        <title>Genome Sequence Resources of Colletotrichum truncatum, C. plurivorum, C. musicola, and C. sojae: Four Species Pathogenic to Soybean (Glycine max).</title>
        <authorList>
            <person name="Rogerio F."/>
            <person name="Boufleur T.R."/>
            <person name="Ciampi-Guillardi M."/>
            <person name="Sukno S.A."/>
            <person name="Thon M.R."/>
            <person name="Massola Junior N.S."/>
            <person name="Baroncelli R."/>
        </authorList>
    </citation>
    <scope>NUCLEOTIDE SEQUENCE [LARGE SCALE GENOMIC DNA]</scope>
    <source>
        <strain evidence="1 2">CMES1059</strain>
    </source>
</reference>
<keyword evidence="2" id="KW-1185">Reference proteome</keyword>
<accession>A0ACC3Z000</accession>
<comment type="caution">
    <text evidence="1">The sequence shown here is derived from an EMBL/GenBank/DDBJ whole genome shotgun (WGS) entry which is preliminary data.</text>
</comment>
<evidence type="ECO:0000313" key="2">
    <source>
        <dbReference type="Proteomes" id="UP000805649"/>
    </source>
</evidence>